<comment type="caution">
    <text evidence="7">The sequence shown here is derived from an EMBL/GenBank/DDBJ whole genome shotgun (WGS) entry which is preliminary data.</text>
</comment>
<keyword evidence="3 5" id="KW-0238">DNA-binding</keyword>
<dbReference type="PRINTS" id="PR00455">
    <property type="entry name" value="HTHTETR"/>
</dbReference>
<dbReference type="InterPro" id="IPR009057">
    <property type="entry name" value="Homeodomain-like_sf"/>
</dbReference>
<keyword evidence="1" id="KW-0678">Repressor</keyword>
<dbReference type="Pfam" id="PF00440">
    <property type="entry name" value="TetR_N"/>
    <property type="match status" value="1"/>
</dbReference>
<dbReference type="InterPro" id="IPR023772">
    <property type="entry name" value="DNA-bd_HTH_TetR-type_CS"/>
</dbReference>
<accession>A0ABW2CPE5</accession>
<dbReference type="Proteomes" id="UP001596380">
    <property type="component" value="Unassembled WGS sequence"/>
</dbReference>
<dbReference type="Gene3D" id="1.10.357.10">
    <property type="entry name" value="Tetracycline Repressor, domain 2"/>
    <property type="match status" value="1"/>
</dbReference>
<dbReference type="PRINTS" id="PR00400">
    <property type="entry name" value="TETREPRESSOR"/>
</dbReference>
<gene>
    <name evidence="7" type="ORF">ACFQKB_22440</name>
</gene>
<organism evidence="7 8">
    <name type="scientific">Actinomadura yumaensis</name>
    <dbReference type="NCBI Taxonomy" id="111807"/>
    <lineage>
        <taxon>Bacteria</taxon>
        <taxon>Bacillati</taxon>
        <taxon>Actinomycetota</taxon>
        <taxon>Actinomycetes</taxon>
        <taxon>Streptosporangiales</taxon>
        <taxon>Thermomonosporaceae</taxon>
        <taxon>Actinomadura</taxon>
    </lineage>
</organism>
<name>A0ABW2CPE5_9ACTN</name>
<feature type="DNA-binding region" description="H-T-H motif" evidence="5">
    <location>
        <begin position="34"/>
        <end position="53"/>
    </location>
</feature>
<evidence type="ECO:0000256" key="1">
    <source>
        <dbReference type="ARBA" id="ARBA00022491"/>
    </source>
</evidence>
<evidence type="ECO:0000256" key="2">
    <source>
        <dbReference type="ARBA" id="ARBA00023015"/>
    </source>
</evidence>
<reference evidence="8" key="1">
    <citation type="journal article" date="2019" name="Int. J. Syst. Evol. Microbiol.">
        <title>The Global Catalogue of Microorganisms (GCM) 10K type strain sequencing project: providing services to taxonomists for standard genome sequencing and annotation.</title>
        <authorList>
            <consortium name="The Broad Institute Genomics Platform"/>
            <consortium name="The Broad Institute Genome Sequencing Center for Infectious Disease"/>
            <person name="Wu L."/>
            <person name="Ma J."/>
        </authorList>
    </citation>
    <scope>NUCLEOTIDE SEQUENCE [LARGE SCALE GENOMIC DNA]</scope>
    <source>
        <strain evidence="8">JCM 3369</strain>
    </source>
</reference>
<evidence type="ECO:0000259" key="6">
    <source>
        <dbReference type="PROSITE" id="PS50977"/>
    </source>
</evidence>
<keyword evidence="2" id="KW-0805">Transcription regulation</keyword>
<evidence type="ECO:0000256" key="5">
    <source>
        <dbReference type="PROSITE-ProRule" id="PRU00335"/>
    </source>
</evidence>
<evidence type="ECO:0000256" key="3">
    <source>
        <dbReference type="ARBA" id="ARBA00023125"/>
    </source>
</evidence>
<dbReference type="RefSeq" id="WP_241684519.1">
    <property type="nucleotide sequence ID" value="NZ_JBHSXE010000001.1"/>
</dbReference>
<keyword evidence="8" id="KW-1185">Reference proteome</keyword>
<dbReference type="PROSITE" id="PS50977">
    <property type="entry name" value="HTH_TETR_2"/>
    <property type="match status" value="1"/>
</dbReference>
<keyword evidence="4" id="KW-0804">Transcription</keyword>
<dbReference type="EMBL" id="JBHSXS010000013">
    <property type="protein sequence ID" value="MFC6882531.1"/>
    <property type="molecule type" value="Genomic_DNA"/>
</dbReference>
<proteinExistence type="predicted"/>
<sequence>MSPTSRGRPPRLDHGRTVETALRLLDESGLEALTMRRLADAMDVQAGALYRYFATKQDLLTAMAERILAGVTPPPAGPWTERLTGLARATRTALLSHRDGARVYAGTHSTGPNTLGLADAFIGVLRDAGFSSDDAARATMTVIDFTTGHTLEEQAVLRPNPENPADPERLRQAVTPQRFPHLAAAVSVLTSTDFAARFEFGLHVLVAGLSTANRGTGDNTGAR</sequence>
<dbReference type="InterPro" id="IPR003012">
    <property type="entry name" value="Tet_transcr_reg_TetR"/>
</dbReference>
<protein>
    <submittedName>
        <fullName evidence="7">TetR/AcrR family transcriptional regulator</fullName>
    </submittedName>
</protein>
<dbReference type="InterPro" id="IPR004111">
    <property type="entry name" value="Repressor_TetR_C"/>
</dbReference>
<evidence type="ECO:0000256" key="4">
    <source>
        <dbReference type="ARBA" id="ARBA00023163"/>
    </source>
</evidence>
<dbReference type="Gene3D" id="1.10.10.60">
    <property type="entry name" value="Homeodomain-like"/>
    <property type="match status" value="1"/>
</dbReference>
<evidence type="ECO:0000313" key="7">
    <source>
        <dbReference type="EMBL" id="MFC6882531.1"/>
    </source>
</evidence>
<dbReference type="InterPro" id="IPR050109">
    <property type="entry name" value="HTH-type_TetR-like_transc_reg"/>
</dbReference>
<dbReference type="PANTHER" id="PTHR30055:SF151">
    <property type="entry name" value="TRANSCRIPTIONAL REGULATORY PROTEIN"/>
    <property type="match status" value="1"/>
</dbReference>
<dbReference type="SUPFAM" id="SSF48498">
    <property type="entry name" value="Tetracyclin repressor-like, C-terminal domain"/>
    <property type="match status" value="1"/>
</dbReference>
<dbReference type="InterPro" id="IPR036271">
    <property type="entry name" value="Tet_transcr_reg_TetR-rel_C_sf"/>
</dbReference>
<dbReference type="PROSITE" id="PS01081">
    <property type="entry name" value="HTH_TETR_1"/>
    <property type="match status" value="1"/>
</dbReference>
<dbReference type="InterPro" id="IPR001647">
    <property type="entry name" value="HTH_TetR"/>
</dbReference>
<dbReference type="Pfam" id="PF02909">
    <property type="entry name" value="TetR_C_1"/>
    <property type="match status" value="1"/>
</dbReference>
<dbReference type="PANTHER" id="PTHR30055">
    <property type="entry name" value="HTH-TYPE TRANSCRIPTIONAL REGULATOR RUTR"/>
    <property type="match status" value="1"/>
</dbReference>
<dbReference type="SUPFAM" id="SSF46689">
    <property type="entry name" value="Homeodomain-like"/>
    <property type="match status" value="1"/>
</dbReference>
<feature type="domain" description="HTH tetR-type" evidence="6">
    <location>
        <begin position="11"/>
        <end position="71"/>
    </location>
</feature>
<evidence type="ECO:0000313" key="8">
    <source>
        <dbReference type="Proteomes" id="UP001596380"/>
    </source>
</evidence>